<proteinExistence type="predicted"/>
<dbReference type="RefSeq" id="WP_210228956.1">
    <property type="nucleotide sequence ID" value="NZ_CP072800.1"/>
</dbReference>
<evidence type="ECO:0000313" key="2">
    <source>
        <dbReference type="EMBL" id="QTR50962.1"/>
    </source>
</evidence>
<protein>
    <submittedName>
        <fullName evidence="2">Uncharacterized protein</fullName>
    </submittedName>
</protein>
<gene>
    <name evidence="2" type="ORF">J8380_05195</name>
</gene>
<feature type="transmembrane region" description="Helical" evidence="1">
    <location>
        <begin position="12"/>
        <end position="30"/>
    </location>
</feature>
<feature type="transmembrane region" description="Helical" evidence="1">
    <location>
        <begin position="50"/>
        <end position="69"/>
    </location>
</feature>
<accession>A0ABX7X507</accession>
<keyword evidence="3" id="KW-1185">Reference proteome</keyword>
<keyword evidence="1" id="KW-0472">Membrane</keyword>
<organism evidence="2 3">
    <name type="scientific">Candidatus Thiothrix anitrata</name>
    <dbReference type="NCBI Taxonomy" id="2823902"/>
    <lineage>
        <taxon>Bacteria</taxon>
        <taxon>Pseudomonadati</taxon>
        <taxon>Pseudomonadota</taxon>
        <taxon>Gammaproteobacteria</taxon>
        <taxon>Thiotrichales</taxon>
        <taxon>Thiotrichaceae</taxon>
        <taxon>Thiothrix</taxon>
    </lineage>
</organism>
<keyword evidence="1" id="KW-1133">Transmembrane helix</keyword>
<dbReference type="Proteomes" id="UP000672027">
    <property type="component" value="Chromosome"/>
</dbReference>
<name>A0ABX7X507_9GAMM</name>
<keyword evidence="1" id="KW-0812">Transmembrane</keyword>
<sequence>MHEWLMQQEPIIRMAMLLGVLAIMATWEWVTPRRALSVSKAYRWSNNFGVIALGTLLTRLVVPAGAVGLGQSLWKVRVGGCCKSSTCRCG</sequence>
<reference evidence="2 3" key="1">
    <citation type="submission" date="2021-04" db="EMBL/GenBank/DDBJ databases">
        <title>Genomics, taxonomy and metabolism of representatives of sulfur bacteria of the genus Thiothrix: Thiothrix fructosivorans QT, Thiothrix unzii A1T and three new species, Thiothrix subterranea sp. nov., Thiothrix litoralis sp. nov. and 'Candidatus Thiothrix anitrata' sp. nov.</title>
        <authorList>
            <person name="Ravin N.V."/>
            <person name="Smolyakov D."/>
            <person name="Rudenko T.S."/>
            <person name="Mardanov A.V."/>
            <person name="Beletsky A.V."/>
            <person name="Markov N.D."/>
            <person name="Fomenkov A.I."/>
            <person name="Roberts R.J."/>
            <person name="Karnachuk O.V."/>
            <person name="Novikov A."/>
            <person name="Grabovich M.Y."/>
        </authorList>
    </citation>
    <scope>NUCLEOTIDE SEQUENCE [LARGE SCALE GENOMIC DNA]</scope>
    <source>
        <strain evidence="2 3">A52</strain>
    </source>
</reference>
<dbReference type="EMBL" id="CP072800">
    <property type="protein sequence ID" value="QTR50962.1"/>
    <property type="molecule type" value="Genomic_DNA"/>
</dbReference>
<evidence type="ECO:0000256" key="1">
    <source>
        <dbReference type="SAM" id="Phobius"/>
    </source>
</evidence>
<evidence type="ECO:0000313" key="3">
    <source>
        <dbReference type="Proteomes" id="UP000672027"/>
    </source>
</evidence>